<dbReference type="Proteomes" id="UP000000600">
    <property type="component" value="Unassembled WGS sequence"/>
</dbReference>
<dbReference type="GeneID" id="5026274"/>
<evidence type="ECO:0000313" key="2">
    <source>
        <dbReference type="Proteomes" id="UP000000600"/>
    </source>
</evidence>
<gene>
    <name evidence="1" type="ORF">GSPATT00009440001</name>
</gene>
<dbReference type="AlphaFoldDB" id="A0CQM5"/>
<dbReference type="RefSeq" id="XP_001440489.1">
    <property type="nucleotide sequence ID" value="XM_001440452.2"/>
</dbReference>
<dbReference type="EMBL" id="CT868141">
    <property type="protein sequence ID" value="CAK73092.1"/>
    <property type="molecule type" value="Genomic_DNA"/>
</dbReference>
<dbReference type="InParanoid" id="A0CQM5"/>
<dbReference type="HOGENOM" id="CLU_2946616_0_0_1"/>
<dbReference type="OrthoDB" id="6354873at2759"/>
<proteinExistence type="predicted"/>
<keyword evidence="2" id="KW-1185">Reference proteome</keyword>
<sequence length="60" mass="7158">MKNIGKFTSVWDRIMGTYEEPDRINFGWNNQQNQLDKLKKVNDLYESILPSDVKKIKKNK</sequence>
<dbReference type="KEGG" id="ptm:GSPATT00009440001"/>
<protein>
    <submittedName>
        <fullName evidence="1">Uncharacterized protein</fullName>
    </submittedName>
</protein>
<evidence type="ECO:0000313" key="1">
    <source>
        <dbReference type="EMBL" id="CAK73092.1"/>
    </source>
</evidence>
<accession>A0CQM5</accession>
<name>A0CQM5_PARTE</name>
<organism evidence="1 2">
    <name type="scientific">Paramecium tetraurelia</name>
    <dbReference type="NCBI Taxonomy" id="5888"/>
    <lineage>
        <taxon>Eukaryota</taxon>
        <taxon>Sar</taxon>
        <taxon>Alveolata</taxon>
        <taxon>Ciliophora</taxon>
        <taxon>Intramacronucleata</taxon>
        <taxon>Oligohymenophorea</taxon>
        <taxon>Peniculida</taxon>
        <taxon>Parameciidae</taxon>
        <taxon>Paramecium</taxon>
    </lineage>
</organism>
<reference evidence="1 2" key="1">
    <citation type="journal article" date="2006" name="Nature">
        <title>Global trends of whole-genome duplications revealed by the ciliate Paramecium tetraurelia.</title>
        <authorList>
            <consortium name="Genoscope"/>
            <person name="Aury J.-M."/>
            <person name="Jaillon O."/>
            <person name="Duret L."/>
            <person name="Noel B."/>
            <person name="Jubin C."/>
            <person name="Porcel B.M."/>
            <person name="Segurens B."/>
            <person name="Daubin V."/>
            <person name="Anthouard V."/>
            <person name="Aiach N."/>
            <person name="Arnaiz O."/>
            <person name="Billaut A."/>
            <person name="Beisson J."/>
            <person name="Blanc I."/>
            <person name="Bouhouche K."/>
            <person name="Camara F."/>
            <person name="Duharcourt S."/>
            <person name="Guigo R."/>
            <person name="Gogendeau D."/>
            <person name="Katinka M."/>
            <person name="Keller A.-M."/>
            <person name="Kissmehl R."/>
            <person name="Klotz C."/>
            <person name="Koll F."/>
            <person name="Le Moue A."/>
            <person name="Lepere C."/>
            <person name="Malinsky S."/>
            <person name="Nowacki M."/>
            <person name="Nowak J.K."/>
            <person name="Plattner H."/>
            <person name="Poulain J."/>
            <person name="Ruiz F."/>
            <person name="Serrano V."/>
            <person name="Zagulski M."/>
            <person name="Dessen P."/>
            <person name="Betermier M."/>
            <person name="Weissenbach J."/>
            <person name="Scarpelli C."/>
            <person name="Schachter V."/>
            <person name="Sperling L."/>
            <person name="Meyer E."/>
            <person name="Cohen J."/>
            <person name="Wincker P."/>
        </authorList>
    </citation>
    <scope>NUCLEOTIDE SEQUENCE [LARGE SCALE GENOMIC DNA]</scope>
    <source>
        <strain evidence="1 2">Stock d4-2</strain>
    </source>
</reference>